<keyword evidence="2" id="KW-1133">Transmembrane helix</keyword>
<proteinExistence type="predicted"/>
<evidence type="ECO:0000256" key="1">
    <source>
        <dbReference type="SAM" id="MobiDB-lite"/>
    </source>
</evidence>
<dbReference type="EMBL" id="AMQN01000776">
    <property type="status" value="NOT_ANNOTATED_CDS"/>
    <property type="molecule type" value="Genomic_DNA"/>
</dbReference>
<accession>R7V958</accession>
<keyword evidence="5" id="KW-1185">Reference proteome</keyword>
<dbReference type="Proteomes" id="UP000014760">
    <property type="component" value="Unassembled WGS sequence"/>
</dbReference>
<reference evidence="3 5" key="2">
    <citation type="journal article" date="2013" name="Nature">
        <title>Insights into bilaterian evolution from three spiralian genomes.</title>
        <authorList>
            <person name="Simakov O."/>
            <person name="Marletaz F."/>
            <person name="Cho S.J."/>
            <person name="Edsinger-Gonzales E."/>
            <person name="Havlak P."/>
            <person name="Hellsten U."/>
            <person name="Kuo D.H."/>
            <person name="Larsson T."/>
            <person name="Lv J."/>
            <person name="Arendt D."/>
            <person name="Savage R."/>
            <person name="Osoegawa K."/>
            <person name="de Jong P."/>
            <person name="Grimwood J."/>
            <person name="Chapman J.A."/>
            <person name="Shapiro H."/>
            <person name="Aerts A."/>
            <person name="Otillar R.P."/>
            <person name="Terry A.Y."/>
            <person name="Boore J.L."/>
            <person name="Grigoriev I.V."/>
            <person name="Lindberg D.R."/>
            <person name="Seaver E.C."/>
            <person name="Weisblat D.A."/>
            <person name="Putnam N.H."/>
            <person name="Rokhsar D.S."/>
        </authorList>
    </citation>
    <scope>NUCLEOTIDE SEQUENCE</scope>
    <source>
        <strain evidence="3 5">I ESC-2004</strain>
    </source>
</reference>
<evidence type="ECO:0000313" key="4">
    <source>
        <dbReference type="EnsemblMetazoa" id="CapteP223137"/>
    </source>
</evidence>
<gene>
    <name evidence="3" type="ORF">CAPTEDRAFT_223137</name>
</gene>
<sequence length="191" mass="20148">MERLRKAGLLADTSSEPTPPTAQSNSTSNTSPSPLAAIINSTQASSEPTVGPDSTVTNLNSSFASSNVKNSTVANSTNSSVSVTMSSREPLLTTLDGLNSTASNASQLSSPSQNPAEVNLTPSTNASLSMRLKNFSLSNYPPWMTREVAFAWCAIAFFLLTTLAFLVVCAQKYRVCSALSCCEDCALYTQI</sequence>
<feature type="transmembrane region" description="Helical" evidence="2">
    <location>
        <begin position="148"/>
        <end position="168"/>
    </location>
</feature>
<feature type="compositionally biased region" description="Low complexity" evidence="1">
    <location>
        <begin position="21"/>
        <end position="34"/>
    </location>
</feature>
<keyword evidence="2" id="KW-0812">Transmembrane</keyword>
<keyword evidence="2" id="KW-0472">Membrane</keyword>
<evidence type="ECO:0000313" key="3">
    <source>
        <dbReference type="EMBL" id="ELU12896.1"/>
    </source>
</evidence>
<evidence type="ECO:0000313" key="5">
    <source>
        <dbReference type="Proteomes" id="UP000014760"/>
    </source>
</evidence>
<dbReference type="AlphaFoldDB" id="R7V958"/>
<dbReference type="EMBL" id="KB295623">
    <property type="protein sequence ID" value="ELU12896.1"/>
    <property type="molecule type" value="Genomic_DNA"/>
</dbReference>
<reference evidence="4" key="3">
    <citation type="submission" date="2015-06" db="UniProtKB">
        <authorList>
            <consortium name="EnsemblMetazoa"/>
        </authorList>
    </citation>
    <scope>IDENTIFICATION</scope>
</reference>
<dbReference type="HOGENOM" id="CLU_1422700_0_0_1"/>
<reference evidence="5" key="1">
    <citation type="submission" date="2012-12" db="EMBL/GenBank/DDBJ databases">
        <authorList>
            <person name="Hellsten U."/>
            <person name="Grimwood J."/>
            <person name="Chapman J.A."/>
            <person name="Shapiro H."/>
            <person name="Aerts A."/>
            <person name="Otillar R.P."/>
            <person name="Terry A.Y."/>
            <person name="Boore J.L."/>
            <person name="Simakov O."/>
            <person name="Marletaz F."/>
            <person name="Cho S.-J."/>
            <person name="Edsinger-Gonzales E."/>
            <person name="Havlak P."/>
            <person name="Kuo D.-H."/>
            <person name="Larsson T."/>
            <person name="Lv J."/>
            <person name="Arendt D."/>
            <person name="Savage R."/>
            <person name="Osoegawa K."/>
            <person name="de Jong P."/>
            <person name="Lindberg D.R."/>
            <person name="Seaver E.C."/>
            <person name="Weisblat D.A."/>
            <person name="Putnam N.H."/>
            <person name="Grigoriev I.V."/>
            <person name="Rokhsar D.S."/>
        </authorList>
    </citation>
    <scope>NUCLEOTIDE SEQUENCE</scope>
    <source>
        <strain evidence="5">I ESC-2004</strain>
    </source>
</reference>
<protein>
    <submittedName>
        <fullName evidence="3 4">Uncharacterized protein</fullName>
    </submittedName>
</protein>
<evidence type="ECO:0000256" key="2">
    <source>
        <dbReference type="SAM" id="Phobius"/>
    </source>
</evidence>
<feature type="region of interest" description="Disordered" evidence="1">
    <location>
        <begin position="1"/>
        <end position="38"/>
    </location>
</feature>
<name>R7V958_CAPTE</name>
<organism evidence="3">
    <name type="scientific">Capitella teleta</name>
    <name type="common">Polychaete worm</name>
    <dbReference type="NCBI Taxonomy" id="283909"/>
    <lineage>
        <taxon>Eukaryota</taxon>
        <taxon>Metazoa</taxon>
        <taxon>Spiralia</taxon>
        <taxon>Lophotrochozoa</taxon>
        <taxon>Annelida</taxon>
        <taxon>Polychaeta</taxon>
        <taxon>Sedentaria</taxon>
        <taxon>Scolecida</taxon>
        <taxon>Capitellidae</taxon>
        <taxon>Capitella</taxon>
    </lineage>
</organism>
<dbReference type="EnsemblMetazoa" id="CapteT223137">
    <property type="protein sequence ID" value="CapteP223137"/>
    <property type="gene ID" value="CapteG223137"/>
</dbReference>